<evidence type="ECO:0000313" key="3">
    <source>
        <dbReference type="Proteomes" id="UP000724874"/>
    </source>
</evidence>
<dbReference type="InterPro" id="IPR011009">
    <property type="entry name" value="Kinase-like_dom_sf"/>
</dbReference>
<gene>
    <name evidence="2" type="ORF">CPB84DRAFT_1850687</name>
</gene>
<protein>
    <submittedName>
        <fullName evidence="2">Kinase-like domain-containing protein</fullName>
    </submittedName>
</protein>
<dbReference type="PANTHER" id="PTHR21310:SF15">
    <property type="entry name" value="AMINOGLYCOSIDE PHOSPHOTRANSFERASE DOMAIN-CONTAINING PROTEIN"/>
    <property type="match status" value="1"/>
</dbReference>
<dbReference type="OrthoDB" id="10003767at2759"/>
<dbReference type="SUPFAM" id="SSF56112">
    <property type="entry name" value="Protein kinase-like (PK-like)"/>
    <property type="match status" value="1"/>
</dbReference>
<dbReference type="PANTHER" id="PTHR21310">
    <property type="entry name" value="AMINOGLYCOSIDE PHOSPHOTRANSFERASE-RELATED-RELATED"/>
    <property type="match status" value="1"/>
</dbReference>
<dbReference type="InterPro" id="IPR051678">
    <property type="entry name" value="AGP_Transferase"/>
</dbReference>
<organism evidence="2 3">
    <name type="scientific">Gymnopilus junonius</name>
    <name type="common">Spectacular rustgill mushroom</name>
    <name type="synonym">Gymnopilus spectabilis subsp. junonius</name>
    <dbReference type="NCBI Taxonomy" id="109634"/>
    <lineage>
        <taxon>Eukaryota</taxon>
        <taxon>Fungi</taxon>
        <taxon>Dikarya</taxon>
        <taxon>Basidiomycota</taxon>
        <taxon>Agaricomycotina</taxon>
        <taxon>Agaricomycetes</taxon>
        <taxon>Agaricomycetidae</taxon>
        <taxon>Agaricales</taxon>
        <taxon>Agaricineae</taxon>
        <taxon>Hymenogastraceae</taxon>
        <taxon>Gymnopilus</taxon>
    </lineage>
</organism>
<sequence length="366" mass="41093">MLVLWDVDGNEIREELPPPTYKDLLQDQKAPPLHRLAGGRNCIIDATLENGKHCIIKVLNENSVLDQYDQHNANVLRDMLKRECALMRWVSSTTNIPIPGVLYYNGGPSFPYIIMEKCTGTVITNAFGALPLEAKIANMRSFARIAVELFHLQAPEGIGSIAPYLPSAAWPPSLGPLVLPRVESPPQELHSITEYFSWLIEAKLRSLDIRDGDTETDHDEAKSTLKNLEVLISKTISNFDAALLKSVLCHEDLTPHNILINNEGNVTGIIDWEFHTVKPAVLAAGYPSWIATIDPSTVDRESQWTPFAFVSASESERLYQVYDEIVKEMDGMYYRALKLGRICRSAESLLRQNVGWKPIKAWLETL</sequence>
<keyword evidence="2" id="KW-0808">Transferase</keyword>
<feature type="domain" description="Aminoglycoside phosphotransferase" evidence="1">
    <location>
        <begin position="80"/>
        <end position="279"/>
    </location>
</feature>
<dbReference type="Proteomes" id="UP000724874">
    <property type="component" value="Unassembled WGS sequence"/>
</dbReference>
<reference evidence="2" key="1">
    <citation type="submission" date="2020-11" db="EMBL/GenBank/DDBJ databases">
        <authorList>
            <consortium name="DOE Joint Genome Institute"/>
            <person name="Ahrendt S."/>
            <person name="Riley R."/>
            <person name="Andreopoulos W."/>
            <person name="LaButti K."/>
            <person name="Pangilinan J."/>
            <person name="Ruiz-duenas F.J."/>
            <person name="Barrasa J.M."/>
            <person name="Sanchez-Garcia M."/>
            <person name="Camarero S."/>
            <person name="Miyauchi S."/>
            <person name="Serrano A."/>
            <person name="Linde D."/>
            <person name="Babiker R."/>
            <person name="Drula E."/>
            <person name="Ayuso-Fernandez I."/>
            <person name="Pacheco R."/>
            <person name="Padilla G."/>
            <person name="Ferreira P."/>
            <person name="Barriuso J."/>
            <person name="Kellner H."/>
            <person name="Castanera R."/>
            <person name="Alfaro M."/>
            <person name="Ramirez L."/>
            <person name="Pisabarro A.G."/>
            <person name="Kuo A."/>
            <person name="Tritt A."/>
            <person name="Lipzen A."/>
            <person name="He G."/>
            <person name="Yan M."/>
            <person name="Ng V."/>
            <person name="Cullen D."/>
            <person name="Martin F."/>
            <person name="Rosso M.-N."/>
            <person name="Henrissat B."/>
            <person name="Hibbett D."/>
            <person name="Martinez A.T."/>
            <person name="Grigoriev I.V."/>
        </authorList>
    </citation>
    <scope>NUCLEOTIDE SEQUENCE</scope>
    <source>
        <strain evidence="2">AH 44721</strain>
    </source>
</reference>
<dbReference type="InterPro" id="IPR002575">
    <property type="entry name" value="Aminoglycoside_PTrfase"/>
</dbReference>
<dbReference type="Pfam" id="PF01636">
    <property type="entry name" value="APH"/>
    <property type="match status" value="1"/>
</dbReference>
<proteinExistence type="predicted"/>
<evidence type="ECO:0000259" key="1">
    <source>
        <dbReference type="Pfam" id="PF01636"/>
    </source>
</evidence>
<dbReference type="AlphaFoldDB" id="A0A9P5NEV9"/>
<dbReference type="EMBL" id="JADNYJ010000109">
    <property type="protein sequence ID" value="KAF8884267.1"/>
    <property type="molecule type" value="Genomic_DNA"/>
</dbReference>
<evidence type="ECO:0000313" key="2">
    <source>
        <dbReference type="EMBL" id="KAF8884267.1"/>
    </source>
</evidence>
<dbReference type="Gene3D" id="3.90.1200.10">
    <property type="match status" value="1"/>
</dbReference>
<comment type="caution">
    <text evidence="2">The sequence shown here is derived from an EMBL/GenBank/DDBJ whole genome shotgun (WGS) entry which is preliminary data.</text>
</comment>
<keyword evidence="3" id="KW-1185">Reference proteome</keyword>
<dbReference type="GO" id="GO:0016301">
    <property type="term" value="F:kinase activity"/>
    <property type="evidence" value="ECO:0007669"/>
    <property type="project" value="UniProtKB-KW"/>
</dbReference>
<accession>A0A9P5NEV9</accession>
<keyword evidence="2" id="KW-0418">Kinase</keyword>
<name>A0A9P5NEV9_GYMJU</name>